<keyword evidence="7 10" id="KW-0456">Lyase</keyword>
<evidence type="ECO:0000256" key="9">
    <source>
        <dbReference type="ARBA" id="ARBA00049534"/>
    </source>
</evidence>
<protein>
    <recommendedName>
        <fullName evidence="10">Imidazole glycerol phosphate synthase subunit HisH</fullName>
        <ecNumber evidence="10">4.3.2.10</ecNumber>
    </recommendedName>
    <alternativeName>
        <fullName evidence="10">IGP synthase glutaminase subunit</fullName>
        <ecNumber evidence="10">3.5.1.2</ecNumber>
    </alternativeName>
    <alternativeName>
        <fullName evidence="10">IGP synthase subunit HisH</fullName>
    </alternativeName>
    <alternativeName>
        <fullName evidence="10">ImGP synthase subunit HisH</fullName>
        <shortName evidence="10">IGPS subunit HisH</shortName>
    </alternativeName>
</protein>
<keyword evidence="13" id="KW-0328">Glycosyltransferase</keyword>
<dbReference type="EC" id="3.5.1.2" evidence="10"/>
<dbReference type="GO" id="GO:0004359">
    <property type="term" value="F:glutaminase activity"/>
    <property type="evidence" value="ECO:0007669"/>
    <property type="project" value="UniProtKB-EC"/>
</dbReference>
<dbReference type="PROSITE" id="PS51273">
    <property type="entry name" value="GATASE_TYPE_1"/>
    <property type="match status" value="1"/>
</dbReference>
<evidence type="ECO:0000259" key="12">
    <source>
        <dbReference type="Pfam" id="PF00117"/>
    </source>
</evidence>
<dbReference type="HAMAP" id="MF_00278">
    <property type="entry name" value="HisH"/>
    <property type="match status" value="1"/>
</dbReference>
<dbReference type="PIRSF" id="PIRSF000495">
    <property type="entry name" value="Amidotransf_hisH"/>
    <property type="match status" value="1"/>
</dbReference>
<dbReference type="Proteomes" id="UP000021816">
    <property type="component" value="Unassembled WGS sequence"/>
</dbReference>
<feature type="active site" evidence="10 11">
    <location>
        <position position="201"/>
    </location>
</feature>
<evidence type="ECO:0000256" key="7">
    <source>
        <dbReference type="ARBA" id="ARBA00023239"/>
    </source>
</evidence>
<comment type="subunit">
    <text evidence="10">Heterodimer of HisH and HisF.</text>
</comment>
<dbReference type="STRING" id="1454003.AW10_03487"/>
<evidence type="ECO:0000256" key="2">
    <source>
        <dbReference type="ARBA" id="ARBA00022490"/>
    </source>
</evidence>
<keyword evidence="13" id="KW-0808">Transferase</keyword>
<evidence type="ECO:0000256" key="5">
    <source>
        <dbReference type="ARBA" id="ARBA00022962"/>
    </source>
</evidence>
<dbReference type="GO" id="GO:0000107">
    <property type="term" value="F:imidazoleglycerol-phosphate synthase activity"/>
    <property type="evidence" value="ECO:0007669"/>
    <property type="project" value="UniProtKB-UniRule"/>
</dbReference>
<organism evidence="13 14">
    <name type="scientific">Candidatus Accumulibacter appositus</name>
    <dbReference type="NCBI Taxonomy" id="1454003"/>
    <lineage>
        <taxon>Bacteria</taxon>
        <taxon>Pseudomonadati</taxon>
        <taxon>Pseudomonadota</taxon>
        <taxon>Betaproteobacteria</taxon>
        <taxon>Candidatus Accumulibacter</taxon>
    </lineage>
</organism>
<dbReference type="InterPro" id="IPR017926">
    <property type="entry name" value="GATASE"/>
</dbReference>
<evidence type="ECO:0000256" key="11">
    <source>
        <dbReference type="PIRSR" id="PIRSR000495-1"/>
    </source>
</evidence>
<keyword evidence="6 10" id="KW-0368">Histidine biosynthesis</keyword>
<dbReference type="EMBL" id="JEMX01000088">
    <property type="protein sequence ID" value="EXI77852.1"/>
    <property type="molecule type" value="Genomic_DNA"/>
</dbReference>
<feature type="active site" evidence="10 11">
    <location>
        <position position="199"/>
    </location>
</feature>
<proteinExistence type="inferred from homology"/>
<dbReference type="CDD" id="cd01748">
    <property type="entry name" value="GATase1_IGP_Synthase"/>
    <property type="match status" value="1"/>
</dbReference>
<comment type="subcellular location">
    <subcellularLocation>
        <location evidence="10">Cytoplasm</location>
    </subcellularLocation>
</comment>
<feature type="active site" description="Nucleophile" evidence="10 11">
    <location>
        <position position="89"/>
    </location>
</feature>
<evidence type="ECO:0000256" key="1">
    <source>
        <dbReference type="ARBA" id="ARBA00005091"/>
    </source>
</evidence>
<dbReference type="PANTHER" id="PTHR42701:SF2">
    <property type="entry name" value="IMIDAZOLE GLYCEROL PHOSPHATE SYNTHASE SUBUNIT HISH 1"/>
    <property type="match status" value="1"/>
</dbReference>
<comment type="pathway">
    <text evidence="1 10">Amino-acid biosynthesis; L-histidine biosynthesis; L-histidine from 5-phospho-alpha-D-ribose 1-diphosphate: step 5/9.</text>
</comment>
<dbReference type="AlphaFoldDB" id="A0A011PLF7"/>
<dbReference type="PATRIC" id="fig|1454003.3.peg.3542"/>
<dbReference type="Gene3D" id="3.40.50.880">
    <property type="match status" value="1"/>
</dbReference>
<dbReference type="EC" id="4.3.2.10" evidence="10"/>
<keyword evidence="2 10" id="KW-0963">Cytoplasm</keyword>
<dbReference type="GO" id="GO:0005737">
    <property type="term" value="C:cytoplasm"/>
    <property type="evidence" value="ECO:0007669"/>
    <property type="project" value="UniProtKB-SubCell"/>
</dbReference>
<evidence type="ECO:0000256" key="8">
    <source>
        <dbReference type="ARBA" id="ARBA00047838"/>
    </source>
</evidence>
<evidence type="ECO:0000256" key="10">
    <source>
        <dbReference type="HAMAP-Rule" id="MF_00278"/>
    </source>
</evidence>
<evidence type="ECO:0000256" key="4">
    <source>
        <dbReference type="ARBA" id="ARBA00022801"/>
    </source>
</evidence>
<evidence type="ECO:0000313" key="13">
    <source>
        <dbReference type="EMBL" id="EXI77852.1"/>
    </source>
</evidence>
<dbReference type="UniPathway" id="UPA00031">
    <property type="reaction ID" value="UER00010"/>
</dbReference>
<feature type="domain" description="Glutamine amidotransferase" evidence="12">
    <location>
        <begin position="12"/>
        <end position="214"/>
    </location>
</feature>
<dbReference type="InterPro" id="IPR029062">
    <property type="entry name" value="Class_I_gatase-like"/>
</dbReference>
<comment type="catalytic activity">
    <reaction evidence="9 10">
        <text>L-glutamine + H2O = L-glutamate + NH4(+)</text>
        <dbReference type="Rhea" id="RHEA:15889"/>
        <dbReference type="ChEBI" id="CHEBI:15377"/>
        <dbReference type="ChEBI" id="CHEBI:28938"/>
        <dbReference type="ChEBI" id="CHEBI:29985"/>
        <dbReference type="ChEBI" id="CHEBI:58359"/>
        <dbReference type="EC" id="3.5.1.2"/>
    </reaction>
</comment>
<keyword evidence="4 10" id="KW-0378">Hydrolase</keyword>
<reference evidence="13 14" key="1">
    <citation type="submission" date="2014-02" db="EMBL/GenBank/DDBJ databases">
        <title>Expanding our view of genomic diversity in Candidatus Accumulibacter clades.</title>
        <authorList>
            <person name="Skennerton C.T."/>
            <person name="Barr J.J."/>
            <person name="Slater F.R."/>
            <person name="Bond P.L."/>
            <person name="Tyson G.W."/>
        </authorList>
    </citation>
    <scope>NUCLEOTIDE SEQUENCE [LARGE SCALE GENOMIC DNA]</scope>
    <source>
        <strain evidence="14">BA-92</strain>
    </source>
</reference>
<dbReference type="SUPFAM" id="SSF52317">
    <property type="entry name" value="Class I glutamine amidotransferase-like"/>
    <property type="match status" value="1"/>
</dbReference>
<evidence type="ECO:0000256" key="6">
    <source>
        <dbReference type="ARBA" id="ARBA00023102"/>
    </source>
</evidence>
<accession>A0A011PLF7</accession>
<dbReference type="GO" id="GO:0016829">
    <property type="term" value="F:lyase activity"/>
    <property type="evidence" value="ECO:0007669"/>
    <property type="project" value="UniProtKB-KW"/>
</dbReference>
<comment type="catalytic activity">
    <reaction evidence="8 10">
        <text>5-[(5-phospho-1-deoxy-D-ribulos-1-ylimino)methylamino]-1-(5-phospho-beta-D-ribosyl)imidazole-4-carboxamide + L-glutamine = D-erythro-1-(imidazol-4-yl)glycerol 3-phosphate + 5-amino-1-(5-phospho-beta-D-ribosyl)imidazole-4-carboxamide + L-glutamate + H(+)</text>
        <dbReference type="Rhea" id="RHEA:24793"/>
        <dbReference type="ChEBI" id="CHEBI:15378"/>
        <dbReference type="ChEBI" id="CHEBI:29985"/>
        <dbReference type="ChEBI" id="CHEBI:58278"/>
        <dbReference type="ChEBI" id="CHEBI:58359"/>
        <dbReference type="ChEBI" id="CHEBI:58475"/>
        <dbReference type="ChEBI" id="CHEBI:58525"/>
        <dbReference type="EC" id="4.3.2.10"/>
    </reaction>
</comment>
<dbReference type="InterPro" id="IPR010139">
    <property type="entry name" value="Imidazole-glycPsynth_HisH"/>
</dbReference>
<dbReference type="PANTHER" id="PTHR42701">
    <property type="entry name" value="IMIDAZOLE GLYCEROL PHOSPHATE SYNTHASE SUBUNIT HISH"/>
    <property type="match status" value="1"/>
</dbReference>
<dbReference type="GO" id="GO:0000105">
    <property type="term" value="P:L-histidine biosynthetic process"/>
    <property type="evidence" value="ECO:0007669"/>
    <property type="project" value="UniProtKB-UniRule"/>
</dbReference>
<keyword evidence="5 10" id="KW-0315">Glutamine amidotransferase</keyword>
<sequence>MTASGAGKGAIVVVDYGMGNLRSVWQALAHVAAGRQVLVTSDPAEVAAAERVVVPGQGAMPDCMREIASRGLRTAVLEAARNKPFLGICIGQQMLFEHSDEGDVPGLGLIAGGVHRFPAEKMIDATGNKLKVPHMGWNEVRQAREHALWKGIADDARFYFVHSYFVEPLDAAAIVGTTNYGIPFTSAVARDNIFAIQCHPEKSAVDGLALLANFVAWKP</sequence>
<keyword evidence="3 10" id="KW-0028">Amino-acid biosynthesis</keyword>
<gene>
    <name evidence="13" type="primary">hisH1</name>
    <name evidence="10" type="synonym">hisH</name>
    <name evidence="13" type="ORF">AW10_03487</name>
</gene>
<evidence type="ECO:0000256" key="3">
    <source>
        <dbReference type="ARBA" id="ARBA00022605"/>
    </source>
</evidence>
<evidence type="ECO:0000313" key="14">
    <source>
        <dbReference type="Proteomes" id="UP000021816"/>
    </source>
</evidence>
<dbReference type="NCBIfam" id="TIGR01855">
    <property type="entry name" value="IMP_synth_hisH"/>
    <property type="match status" value="1"/>
</dbReference>
<comment type="function">
    <text evidence="10">IGPS catalyzes the conversion of PRFAR and glutamine to IGP, AICAR and glutamate. The HisH subunit catalyzes the hydrolysis of glutamine to glutamate and ammonia as part of the synthesis of IGP and AICAR. The resulting ammonia molecule is channeled to the active site of HisF.</text>
</comment>
<comment type="caution">
    <text evidence="13">The sequence shown here is derived from an EMBL/GenBank/DDBJ whole genome shotgun (WGS) entry which is preliminary data.</text>
</comment>
<name>A0A011PLF7_9PROT</name>
<dbReference type="Pfam" id="PF00117">
    <property type="entry name" value="GATase"/>
    <property type="match status" value="1"/>
</dbReference>